<keyword evidence="4" id="KW-1185">Reference proteome</keyword>
<dbReference type="Proteomes" id="UP000516117">
    <property type="component" value="Chromosome"/>
</dbReference>
<accession>A0A7H0H960</accession>
<dbReference type="SUPFAM" id="SSF56300">
    <property type="entry name" value="Metallo-dependent phosphatases"/>
    <property type="match status" value="1"/>
</dbReference>
<dbReference type="InterPro" id="IPR052169">
    <property type="entry name" value="CW_Biosynth-Accessory"/>
</dbReference>
<evidence type="ECO:0000256" key="1">
    <source>
        <dbReference type="ARBA" id="ARBA00005662"/>
    </source>
</evidence>
<proteinExistence type="inferred from homology"/>
<dbReference type="InterPro" id="IPR019079">
    <property type="entry name" value="Capsule_synth_CapA"/>
</dbReference>
<name>A0A7H0H960_9ACTN</name>
<dbReference type="RefSeq" id="WP_187722174.1">
    <property type="nucleotide sequence ID" value="NZ_CP060789.1"/>
</dbReference>
<evidence type="ECO:0000313" key="3">
    <source>
        <dbReference type="EMBL" id="QNP57076.1"/>
    </source>
</evidence>
<dbReference type="CDD" id="cd07381">
    <property type="entry name" value="MPP_CapA"/>
    <property type="match status" value="1"/>
</dbReference>
<dbReference type="Gene3D" id="3.60.21.10">
    <property type="match status" value="1"/>
</dbReference>
<comment type="similarity">
    <text evidence="1">Belongs to the CapA family.</text>
</comment>
<dbReference type="AlphaFoldDB" id="A0A7H0H960"/>
<gene>
    <name evidence="3" type="ORF">H9L22_07195</name>
</gene>
<dbReference type="PANTHER" id="PTHR33393">
    <property type="entry name" value="POLYGLUTAMINE SYNTHESIS ACCESSORY PROTEIN RV0574C-RELATED"/>
    <property type="match status" value="1"/>
</dbReference>
<evidence type="ECO:0000313" key="4">
    <source>
        <dbReference type="Proteomes" id="UP000516117"/>
    </source>
</evidence>
<dbReference type="Pfam" id="PF09587">
    <property type="entry name" value="PGA_cap"/>
    <property type="match status" value="1"/>
</dbReference>
<feature type="domain" description="Capsule synthesis protein CapA" evidence="2">
    <location>
        <begin position="20"/>
        <end position="269"/>
    </location>
</feature>
<dbReference type="InterPro" id="IPR029052">
    <property type="entry name" value="Metallo-depent_PP-like"/>
</dbReference>
<dbReference type="SMART" id="SM00854">
    <property type="entry name" value="PGA_cap"/>
    <property type="match status" value="1"/>
</dbReference>
<protein>
    <submittedName>
        <fullName evidence="3">CapA family protein</fullName>
    </submittedName>
</protein>
<dbReference type="PANTHER" id="PTHR33393:SF13">
    <property type="entry name" value="PGA BIOSYNTHESIS PROTEIN CAPA"/>
    <property type="match status" value="1"/>
</dbReference>
<dbReference type="KEGG" id="tdf:H9L22_07195"/>
<reference evidence="3 4" key="1">
    <citation type="submission" date="2020-08" db="EMBL/GenBank/DDBJ databases">
        <title>Genome sequence of Tessaracoccus defluvii JCM 17540T.</title>
        <authorList>
            <person name="Hyun D.-W."/>
            <person name="Bae J.-W."/>
        </authorList>
    </citation>
    <scope>NUCLEOTIDE SEQUENCE [LARGE SCALE GENOMIC DNA]</scope>
    <source>
        <strain evidence="3 4">JCM 17540</strain>
    </source>
</reference>
<evidence type="ECO:0000259" key="2">
    <source>
        <dbReference type="SMART" id="SM00854"/>
    </source>
</evidence>
<organism evidence="3 4">
    <name type="scientific">Tessaracoccus defluvii</name>
    <dbReference type="NCBI Taxonomy" id="1285901"/>
    <lineage>
        <taxon>Bacteria</taxon>
        <taxon>Bacillati</taxon>
        <taxon>Actinomycetota</taxon>
        <taxon>Actinomycetes</taxon>
        <taxon>Propionibacteriales</taxon>
        <taxon>Propionibacteriaceae</taxon>
        <taxon>Tessaracoccus</taxon>
    </lineage>
</organism>
<sequence length="357" mass="37835">MGEPLAHPLPHADVRPREVTINVSGDLLWHNTLWKSAELDARQAGGSGMDFYPQLSGLTRYVSGADMAICHSEVPFAPEGGPYQNYPLFAAPPQIAPALQQVGWDLCTTASNHTMDAGWDGLVRTIAVHNDNGILTAGSYATEEAAATPVIYTTADGVKVAVISQTYGLNGLPKAKDKPWSVQLIDADVAIADARKAREAGADIVTVHIHAGDEYSSSLNKQQKEFAEAVTASGEVDFVFGQHAHVVQPIDNVNGVWVFYGSGNLIASSGPAKPRSYDGYVGQVTFEERPDGGFVATAAEFAPTMITKYGGGKAARVLLIADALREGVGSASDLEASAERTRTTVRALGVEGLTERE</sequence>
<dbReference type="EMBL" id="CP060789">
    <property type="protein sequence ID" value="QNP57076.1"/>
    <property type="molecule type" value="Genomic_DNA"/>
</dbReference>